<dbReference type="InterPro" id="IPR015590">
    <property type="entry name" value="Aldehyde_DH_dom"/>
</dbReference>
<dbReference type="OMA" id="KMFGDNP"/>
<dbReference type="Gene3D" id="3.40.605.10">
    <property type="entry name" value="Aldehyde Dehydrogenase, Chain A, domain 1"/>
    <property type="match status" value="1"/>
</dbReference>
<accession>A0A1G4M9Y4</accession>
<dbReference type="OrthoDB" id="440325at2759"/>
<evidence type="ECO:0000256" key="2">
    <source>
        <dbReference type="ARBA" id="ARBA00023002"/>
    </source>
</evidence>
<dbReference type="InterPro" id="IPR029510">
    <property type="entry name" value="Ald_DH_CS_GLU"/>
</dbReference>
<dbReference type="GO" id="GO:0006081">
    <property type="term" value="P:aldehyde metabolic process"/>
    <property type="evidence" value="ECO:0007669"/>
    <property type="project" value="InterPro"/>
</dbReference>
<dbReference type="Gene3D" id="3.40.309.10">
    <property type="entry name" value="Aldehyde Dehydrogenase, Chain A, domain 2"/>
    <property type="match status" value="1"/>
</dbReference>
<evidence type="ECO:0000256" key="1">
    <source>
        <dbReference type="ARBA" id="ARBA00009986"/>
    </source>
</evidence>
<protein>
    <recommendedName>
        <fullName evidence="3">Aldehyde dehydrogenase</fullName>
    </recommendedName>
</protein>
<dbReference type="STRING" id="4955.A0A1G4M9Y4"/>
<evidence type="ECO:0000256" key="5">
    <source>
        <dbReference type="PROSITE-ProRule" id="PRU10007"/>
    </source>
</evidence>
<evidence type="ECO:0000259" key="7">
    <source>
        <dbReference type="Pfam" id="PF00171"/>
    </source>
</evidence>
<proteinExistence type="inferred from homology"/>
<dbReference type="GO" id="GO:0005737">
    <property type="term" value="C:cytoplasm"/>
    <property type="evidence" value="ECO:0007669"/>
    <property type="project" value="TreeGrafter"/>
</dbReference>
<dbReference type="PANTHER" id="PTHR43570:SF16">
    <property type="entry name" value="ALDEHYDE DEHYDROGENASE TYPE III, ISOFORM Q"/>
    <property type="match status" value="1"/>
</dbReference>
<organism evidence="8 9">
    <name type="scientific">Lachancea fermentati</name>
    <name type="common">Zygosaccharomyces fermentati</name>
    <dbReference type="NCBI Taxonomy" id="4955"/>
    <lineage>
        <taxon>Eukaryota</taxon>
        <taxon>Fungi</taxon>
        <taxon>Dikarya</taxon>
        <taxon>Ascomycota</taxon>
        <taxon>Saccharomycotina</taxon>
        <taxon>Saccharomycetes</taxon>
        <taxon>Saccharomycetales</taxon>
        <taxon>Saccharomycetaceae</taxon>
        <taxon>Lachancea</taxon>
    </lineage>
</organism>
<dbReference type="InterPro" id="IPR016161">
    <property type="entry name" value="Ald_DH/histidinol_DH"/>
</dbReference>
<dbReference type="SUPFAM" id="SSF53720">
    <property type="entry name" value="ALDH-like"/>
    <property type="match status" value="1"/>
</dbReference>
<dbReference type="EMBL" id="LT598485">
    <property type="protein sequence ID" value="SCW00689.1"/>
    <property type="molecule type" value="Genomic_DNA"/>
</dbReference>
<dbReference type="FunFam" id="3.40.605.10:FF:000004">
    <property type="entry name" value="Aldehyde dehydrogenase"/>
    <property type="match status" value="1"/>
</dbReference>
<dbReference type="PANTHER" id="PTHR43570">
    <property type="entry name" value="ALDEHYDE DEHYDROGENASE"/>
    <property type="match status" value="1"/>
</dbReference>
<dbReference type="Proteomes" id="UP000190831">
    <property type="component" value="Chromosome C"/>
</dbReference>
<dbReference type="PIRSF" id="PIRSF036492">
    <property type="entry name" value="ALDH"/>
    <property type="match status" value="1"/>
</dbReference>
<evidence type="ECO:0000313" key="9">
    <source>
        <dbReference type="Proteomes" id="UP000190831"/>
    </source>
</evidence>
<dbReference type="InterPro" id="IPR016160">
    <property type="entry name" value="Ald_DH_CS_CYS"/>
</dbReference>
<comment type="similarity">
    <text evidence="1 3 6">Belongs to the aldehyde dehydrogenase family.</text>
</comment>
<evidence type="ECO:0000313" key="8">
    <source>
        <dbReference type="EMBL" id="SCW00689.1"/>
    </source>
</evidence>
<dbReference type="PROSITE" id="PS00070">
    <property type="entry name" value="ALDEHYDE_DEHYDR_CYS"/>
    <property type="match status" value="1"/>
</dbReference>
<dbReference type="InterPro" id="IPR016162">
    <property type="entry name" value="Ald_DH_N"/>
</dbReference>
<name>A0A1G4M9Y4_LACFM</name>
<keyword evidence="2 3" id="KW-0560">Oxidoreductase</keyword>
<dbReference type="InterPro" id="IPR012394">
    <property type="entry name" value="Aldehyde_DH_NAD(P)"/>
</dbReference>
<sequence>MQNLALQYTKSENIDAKIKESREFFYKRQFELANSPNPQKEDLEFRLSQLRSLYWGLKDHEDEITKALEKDFHRSRQESIAFELIPLYNNILDLIEKLPTWIKNEKIHETGDIFKFSTVEIQRIPLGSVLIISPFNFPVLLGLDPVASAIASGNSVVWKPSELVPHTAALVEKIVVSCLSPGLIQVIQGGVPETTRLLQEGSFDKIFYTGSTLVGSIVAQEAAKKLTPCILELGGKSPVFITESFPKKDLRSALKRIFFSAFCNSGQVCVAADYILVHKSHYKDVVSFGKEILNELWPQFDENSEFSYCIHDGSYQKTLQKLEETKGITFNSQSASFKKVGRCIPPTLIFDVSWNDSLMKEENFAPVLPFLIYEDLDEVIDNVVELHDYPLAMYIFAKSDKEINHILRRIRSGACVVGDTMIHVSLSEAPFGGVRTSGYGSYHGKWSYTSFTHERTLLRQPFWIEALNSVRYPPYSNKKIKIAQFATEKKPSFDRKGSRVWNSKDYLLMALTGILVGFVAKKGLDNFS</sequence>
<dbReference type="Pfam" id="PF00171">
    <property type="entry name" value="Aldedh"/>
    <property type="match status" value="1"/>
</dbReference>
<evidence type="ECO:0000256" key="6">
    <source>
        <dbReference type="RuleBase" id="RU003345"/>
    </source>
</evidence>
<gene>
    <name evidence="8" type="ORF">LAFE_0C09780G</name>
</gene>
<evidence type="ECO:0000256" key="4">
    <source>
        <dbReference type="PIRSR" id="PIRSR036492-1"/>
    </source>
</evidence>
<dbReference type="PROSITE" id="PS00687">
    <property type="entry name" value="ALDEHYDE_DEHYDR_GLU"/>
    <property type="match status" value="1"/>
</dbReference>
<reference evidence="8 9" key="1">
    <citation type="submission" date="2016-03" db="EMBL/GenBank/DDBJ databases">
        <authorList>
            <person name="Devillers H."/>
        </authorList>
    </citation>
    <scope>NUCLEOTIDE SEQUENCE [LARGE SCALE GENOMIC DNA]</scope>
    <source>
        <strain evidence="8">CBS 6772</strain>
    </source>
</reference>
<dbReference type="AlphaFoldDB" id="A0A1G4M9Y4"/>
<dbReference type="GO" id="GO:0004029">
    <property type="term" value="F:aldehyde dehydrogenase (NAD+) activity"/>
    <property type="evidence" value="ECO:0007669"/>
    <property type="project" value="TreeGrafter"/>
</dbReference>
<feature type="domain" description="Aldehyde dehydrogenase" evidence="7">
    <location>
        <begin position="42"/>
        <end position="456"/>
    </location>
</feature>
<feature type="active site" evidence="4">
    <location>
        <position position="269"/>
    </location>
</feature>
<dbReference type="InterPro" id="IPR016163">
    <property type="entry name" value="Ald_DH_C"/>
</dbReference>
<feature type="active site" evidence="4 5">
    <location>
        <position position="232"/>
    </location>
</feature>
<evidence type="ECO:0000256" key="3">
    <source>
        <dbReference type="PIRNR" id="PIRNR036492"/>
    </source>
</evidence>
<keyword evidence="9" id="KW-1185">Reference proteome</keyword>